<feature type="binding site" evidence="5">
    <location>
        <position position="16"/>
    </location>
    <ligand>
        <name>Zn(2+)</name>
        <dbReference type="ChEBI" id="CHEBI:29105"/>
    </ligand>
</feature>
<feature type="binding site" evidence="5">
    <location>
        <position position="28"/>
    </location>
    <ligand>
        <name>Zn(2+)</name>
        <dbReference type="ChEBI" id="CHEBI:29105"/>
    </ligand>
</feature>
<dbReference type="SUPFAM" id="SSF55620">
    <property type="entry name" value="Tetrahydrobiopterin biosynthesis enzymes-like"/>
    <property type="match status" value="1"/>
</dbReference>
<dbReference type="Pfam" id="PF01242">
    <property type="entry name" value="PTPS"/>
    <property type="match status" value="1"/>
</dbReference>
<feature type="active site" description="Proton acceptor" evidence="4">
    <location>
        <position position="24"/>
    </location>
</feature>
<feature type="active site" description="Charge relay system" evidence="4">
    <location>
        <position position="140"/>
    </location>
</feature>
<organism evidence="6">
    <name type="scientific">Candidatus Heimdallarchaeum aukensis</name>
    <dbReference type="NCBI Taxonomy" id="2876573"/>
    <lineage>
        <taxon>Archaea</taxon>
        <taxon>Promethearchaeati</taxon>
        <taxon>Candidatus Heimdallarchaeota</taxon>
        <taxon>Candidatus Heimdallarchaeia (ex Rinke et al. 2021) (nom. nud.)</taxon>
        <taxon>Candidatus Heimdallarchaeales</taxon>
        <taxon>Candidatus Heimdallarchaeaceae</taxon>
        <taxon>Candidatus Heimdallarchaeum</taxon>
    </lineage>
</organism>
<dbReference type="Gene3D" id="3.30.479.10">
    <property type="entry name" value="6-pyruvoyl tetrahydropterin synthase/QueD"/>
    <property type="match status" value="1"/>
</dbReference>
<feature type="binding site" evidence="5">
    <location>
        <position position="30"/>
    </location>
    <ligand>
        <name>Zn(2+)</name>
        <dbReference type="ChEBI" id="CHEBI:29105"/>
    </ligand>
</feature>
<protein>
    <submittedName>
        <fullName evidence="6">6-carboxytetrahydropterin synthase</fullName>
    </submittedName>
</protein>
<comment type="cofactor">
    <cofactor evidence="5">
        <name>Zn(2+)</name>
        <dbReference type="ChEBI" id="CHEBI:29105"/>
    </cofactor>
    <text evidence="5">Binds 1 zinc ion per subunit.</text>
</comment>
<sequence length="150" mass="17336">MKIQISGDKLSFSAAHILSHHDKCSRLHGHNYRLKVEAEGQLNEKKMVVDFGEFKTKVKNIVKQFDHKVLVPLHSKEFNITTDEREVKILTTENKYYRFPKEDVLILPIEATTAELLARYIHNLIKENYPELKITVSISETPTSIAVFSE</sequence>
<accession>A0A9Y1FIW5</accession>
<dbReference type="PANTHER" id="PTHR12589:SF7">
    <property type="entry name" value="6-PYRUVOYL TETRAHYDROBIOPTERIN SYNTHASE"/>
    <property type="match status" value="1"/>
</dbReference>
<evidence type="ECO:0000256" key="4">
    <source>
        <dbReference type="PIRSR" id="PIRSR006113-1"/>
    </source>
</evidence>
<keyword evidence="3" id="KW-0456">Lyase</keyword>
<name>A0A9Y1FIW5_9ARCH</name>
<dbReference type="PIRSF" id="PIRSF006113">
    <property type="entry name" value="PTP_synth"/>
    <property type="match status" value="1"/>
</dbReference>
<reference evidence="6" key="1">
    <citation type="journal article" date="2022" name="Nat. Microbiol.">
        <title>Unique mobile elements and scalable gene flow at the prokaryote-eukaryote boundary revealed by circularized Asgard archaea genomes.</title>
        <authorList>
            <person name="Wu F."/>
            <person name="Speth D.R."/>
            <person name="Philosof A."/>
            <person name="Cremiere A."/>
            <person name="Narayanan A."/>
            <person name="Barco R.A."/>
            <person name="Connon S.A."/>
            <person name="Amend J.P."/>
            <person name="Antoshechkin I.A."/>
            <person name="Orphan V.J."/>
        </authorList>
    </citation>
    <scope>NUCLEOTIDE SEQUENCE</scope>
    <source>
        <strain evidence="6">PM71</strain>
    </source>
</reference>
<gene>
    <name evidence="6" type="ORF">K9W45_07640</name>
</gene>
<dbReference type="AlphaFoldDB" id="A0A9Y1FIW5"/>
<keyword evidence="1 5" id="KW-0479">Metal-binding</keyword>
<dbReference type="InterPro" id="IPR007115">
    <property type="entry name" value="6-PTP_synth/QueD"/>
</dbReference>
<dbReference type="InterPro" id="IPR038418">
    <property type="entry name" value="6-PTP_synth/QueD_sf"/>
</dbReference>
<dbReference type="Proteomes" id="UP001201020">
    <property type="component" value="Chromosome"/>
</dbReference>
<proteinExistence type="predicted"/>
<dbReference type="GO" id="GO:0016829">
    <property type="term" value="F:lyase activity"/>
    <property type="evidence" value="ECO:0007669"/>
    <property type="project" value="UniProtKB-KW"/>
</dbReference>
<dbReference type="PANTHER" id="PTHR12589">
    <property type="entry name" value="PYRUVOYL TETRAHYDROBIOPTERIN SYNTHASE"/>
    <property type="match status" value="1"/>
</dbReference>
<evidence type="ECO:0000313" key="6">
    <source>
        <dbReference type="EMBL" id="UJG39732.1"/>
    </source>
</evidence>
<keyword evidence="2 5" id="KW-0862">Zinc</keyword>
<evidence type="ECO:0000256" key="3">
    <source>
        <dbReference type="ARBA" id="ARBA00023239"/>
    </source>
</evidence>
<dbReference type="EMBL" id="CP084166">
    <property type="protein sequence ID" value="UJG39732.1"/>
    <property type="molecule type" value="Genomic_DNA"/>
</dbReference>
<evidence type="ECO:0000256" key="2">
    <source>
        <dbReference type="ARBA" id="ARBA00022833"/>
    </source>
</evidence>
<dbReference type="GO" id="GO:0046872">
    <property type="term" value="F:metal ion binding"/>
    <property type="evidence" value="ECO:0007669"/>
    <property type="project" value="UniProtKB-KW"/>
</dbReference>
<evidence type="ECO:0000256" key="1">
    <source>
        <dbReference type="ARBA" id="ARBA00022723"/>
    </source>
</evidence>
<feature type="active site" description="Charge relay system" evidence="4">
    <location>
        <position position="67"/>
    </location>
</feature>
<evidence type="ECO:0000256" key="5">
    <source>
        <dbReference type="PIRSR" id="PIRSR006113-2"/>
    </source>
</evidence>